<accession>A0A108UAH4</accession>
<organism evidence="8 9">
    <name type="scientific">Lysobacter capsici AZ78</name>
    <dbReference type="NCBI Taxonomy" id="1444315"/>
    <lineage>
        <taxon>Bacteria</taxon>
        <taxon>Pseudomonadati</taxon>
        <taxon>Pseudomonadota</taxon>
        <taxon>Gammaproteobacteria</taxon>
        <taxon>Lysobacterales</taxon>
        <taxon>Lysobacteraceae</taxon>
        <taxon>Lysobacter</taxon>
    </lineage>
</organism>
<feature type="chain" id="PRO_5007131778" evidence="6">
    <location>
        <begin position="27"/>
        <end position="490"/>
    </location>
</feature>
<dbReference type="SUPFAM" id="SSF52743">
    <property type="entry name" value="Subtilisin-like"/>
    <property type="match status" value="1"/>
</dbReference>
<evidence type="ECO:0000256" key="1">
    <source>
        <dbReference type="ARBA" id="ARBA00011073"/>
    </source>
</evidence>
<evidence type="ECO:0000256" key="6">
    <source>
        <dbReference type="SAM" id="SignalP"/>
    </source>
</evidence>
<comment type="caution">
    <text evidence="8">The sequence shown here is derived from an EMBL/GenBank/DDBJ whole genome shotgun (WGS) entry which is preliminary data.</text>
</comment>
<dbReference type="OrthoDB" id="9790784at2"/>
<dbReference type="AlphaFoldDB" id="A0A108UAH4"/>
<reference evidence="8 9" key="1">
    <citation type="journal article" date="2014" name="Genome Announc.">
        <title>Draft Genome Sequence of Lysobacter capsici AZ78, a Bacterium Antagonistic to Plant-Pathogenic Oomycetes.</title>
        <authorList>
            <person name="Puopolo G."/>
            <person name="Sonego P."/>
            <person name="Engelen K."/>
            <person name="Pertot I."/>
        </authorList>
    </citation>
    <scope>NUCLEOTIDE SEQUENCE [LARGE SCALE GENOMIC DNA]</scope>
    <source>
        <strain evidence="8 9">AZ78</strain>
    </source>
</reference>
<dbReference type="PANTHER" id="PTHR43806">
    <property type="entry name" value="PEPTIDASE S8"/>
    <property type="match status" value="1"/>
</dbReference>
<proteinExistence type="inferred from homology"/>
<dbReference type="PANTHER" id="PTHR43806:SF11">
    <property type="entry name" value="CEREVISIN-RELATED"/>
    <property type="match status" value="1"/>
</dbReference>
<gene>
    <name evidence="8" type="ORF">AZ78_3106</name>
</gene>
<evidence type="ECO:0000256" key="3">
    <source>
        <dbReference type="ARBA" id="ARBA00022801"/>
    </source>
</evidence>
<dbReference type="PRINTS" id="PR00723">
    <property type="entry name" value="SUBTILISIN"/>
</dbReference>
<sequence length="490" mass="50713">MKRTSKPLHRLLAACLALAIAPAAIAATAPAAYSPPLKPAKTTLGRYDSREFIEVKFAQGSGVRLVNGRLSSATHGRGSVLDALTAGAGPVATVEPLFRAPPATLASTTKDAQQRSGRALADLSQWYRLQLRPGQDPARVIDQLNAMALVEIAYAAPLPAPSPTPNFNAYQQYRGPIASNGVDTDYGWNYSGGGGANIRVLDIEYSWNTDHEDLSKLRQPGARIANGTPVDPFNNTDHGTAVMGILSADNNGFGVTGLVPDAIAQYTNAYNIERGYDPANAVFTAAYALLPGDVMVLEQQAFGPPGCSGYVPVEWIPSVYDAIALATSRGIHVIQAAGNGNMNLDNAACFGSPFPNGRPDSGAIIVGAGGPSAAACSSGVPERAKLSFSSYGARVNLQGWGACVTTTGYGSLYSGGVNSYYTGSFDGTSSATPIVASTVVALSGILKIRGFIATPQQMRDALIATGTGQTGGGHIGPLPNLRTALNSLGL</sequence>
<keyword evidence="6" id="KW-0732">Signal</keyword>
<dbReference type="InterPro" id="IPR036852">
    <property type="entry name" value="Peptidase_S8/S53_dom_sf"/>
</dbReference>
<keyword evidence="2" id="KW-0645">Protease</keyword>
<dbReference type="GO" id="GO:0004252">
    <property type="term" value="F:serine-type endopeptidase activity"/>
    <property type="evidence" value="ECO:0007669"/>
    <property type="project" value="InterPro"/>
</dbReference>
<name>A0A108UAH4_9GAMM</name>
<dbReference type="EMBL" id="JAJA02000001">
    <property type="protein sequence ID" value="KWS05554.1"/>
    <property type="molecule type" value="Genomic_DNA"/>
</dbReference>
<feature type="signal peptide" evidence="6">
    <location>
        <begin position="1"/>
        <end position="26"/>
    </location>
</feature>
<dbReference type="Proteomes" id="UP000023435">
    <property type="component" value="Unassembled WGS sequence"/>
</dbReference>
<dbReference type="Pfam" id="PF00082">
    <property type="entry name" value="Peptidase_S8"/>
    <property type="match status" value="1"/>
</dbReference>
<evidence type="ECO:0000259" key="7">
    <source>
        <dbReference type="Pfam" id="PF00082"/>
    </source>
</evidence>
<keyword evidence="4" id="KW-0720">Serine protease</keyword>
<comment type="caution">
    <text evidence="5">Lacks conserved residue(s) required for the propagation of feature annotation.</text>
</comment>
<dbReference type="Gene3D" id="3.40.50.200">
    <property type="entry name" value="Peptidase S8/S53 domain"/>
    <property type="match status" value="1"/>
</dbReference>
<evidence type="ECO:0000256" key="5">
    <source>
        <dbReference type="PROSITE-ProRule" id="PRU01240"/>
    </source>
</evidence>
<feature type="domain" description="Peptidase S8/S53" evidence="7">
    <location>
        <begin position="233"/>
        <end position="466"/>
    </location>
</feature>
<dbReference type="InterPro" id="IPR000209">
    <property type="entry name" value="Peptidase_S8/S53_dom"/>
</dbReference>
<protein>
    <submittedName>
        <fullName evidence="8">Phage protein</fullName>
    </submittedName>
</protein>
<dbReference type="PROSITE" id="PS51892">
    <property type="entry name" value="SUBTILASE"/>
    <property type="match status" value="1"/>
</dbReference>
<evidence type="ECO:0000313" key="8">
    <source>
        <dbReference type="EMBL" id="KWS05554.1"/>
    </source>
</evidence>
<evidence type="ECO:0000256" key="2">
    <source>
        <dbReference type="ARBA" id="ARBA00022670"/>
    </source>
</evidence>
<dbReference type="InterPro" id="IPR015500">
    <property type="entry name" value="Peptidase_S8_subtilisin-rel"/>
</dbReference>
<comment type="similarity">
    <text evidence="1 5">Belongs to the peptidase S8 family.</text>
</comment>
<keyword evidence="3" id="KW-0378">Hydrolase</keyword>
<evidence type="ECO:0000256" key="4">
    <source>
        <dbReference type="ARBA" id="ARBA00022825"/>
    </source>
</evidence>
<dbReference type="InterPro" id="IPR050131">
    <property type="entry name" value="Peptidase_S8_subtilisin-like"/>
</dbReference>
<keyword evidence="9" id="KW-1185">Reference proteome</keyword>
<evidence type="ECO:0000313" key="9">
    <source>
        <dbReference type="Proteomes" id="UP000023435"/>
    </source>
</evidence>
<dbReference type="RefSeq" id="WP_051547781.1">
    <property type="nucleotide sequence ID" value="NZ_JAJA02000001.1"/>
</dbReference>
<dbReference type="GO" id="GO:0006508">
    <property type="term" value="P:proteolysis"/>
    <property type="evidence" value="ECO:0007669"/>
    <property type="project" value="UniProtKB-KW"/>
</dbReference>